<dbReference type="Pfam" id="PF07287">
    <property type="entry name" value="AtuA"/>
    <property type="match status" value="2"/>
</dbReference>
<protein>
    <recommendedName>
        <fullName evidence="1">Acyclic terpene utilisation N-terminal domain-containing protein</fullName>
    </recommendedName>
</protein>
<dbReference type="EMBL" id="NEVM01000002">
    <property type="protein sequence ID" value="OZI34942.1"/>
    <property type="molecule type" value="Genomic_DNA"/>
</dbReference>
<dbReference type="PANTHER" id="PTHR47708">
    <property type="match status" value="1"/>
</dbReference>
<dbReference type="Proteomes" id="UP000216020">
    <property type="component" value="Unassembled WGS sequence"/>
</dbReference>
<dbReference type="OrthoDB" id="9763456at2"/>
<evidence type="ECO:0000313" key="2">
    <source>
        <dbReference type="EMBL" id="OZI34942.1"/>
    </source>
</evidence>
<evidence type="ECO:0000313" key="3">
    <source>
        <dbReference type="Proteomes" id="UP000216020"/>
    </source>
</evidence>
<evidence type="ECO:0000259" key="1">
    <source>
        <dbReference type="Pfam" id="PF07287"/>
    </source>
</evidence>
<dbReference type="AlphaFoldDB" id="A0A261SD84"/>
<name>A0A261SD84_9BORD</name>
<feature type="domain" description="Acyclic terpene utilisation N-terminal" evidence="1">
    <location>
        <begin position="87"/>
        <end position="210"/>
    </location>
</feature>
<feature type="domain" description="Acyclic terpene utilisation N-terminal" evidence="1">
    <location>
        <begin position="237"/>
        <end position="389"/>
    </location>
</feature>
<proteinExistence type="predicted"/>
<dbReference type="InterPro" id="IPR010839">
    <property type="entry name" value="AtuA_N"/>
</dbReference>
<keyword evidence="3" id="KW-1185">Reference proteome</keyword>
<organism evidence="2 3">
    <name type="scientific">Bordetella genomosp. 10</name>
    <dbReference type="NCBI Taxonomy" id="1416804"/>
    <lineage>
        <taxon>Bacteria</taxon>
        <taxon>Pseudomonadati</taxon>
        <taxon>Pseudomonadota</taxon>
        <taxon>Betaproteobacteria</taxon>
        <taxon>Burkholderiales</taxon>
        <taxon>Alcaligenaceae</taxon>
        <taxon>Bordetella</taxon>
    </lineage>
</organism>
<comment type="caution">
    <text evidence="2">The sequence shown here is derived from an EMBL/GenBank/DDBJ whole genome shotgun (WGS) entry which is preliminary data.</text>
</comment>
<gene>
    <name evidence="2" type="ORF">CAL29_15950</name>
</gene>
<reference evidence="3" key="1">
    <citation type="submission" date="2017-05" db="EMBL/GenBank/DDBJ databases">
        <title>Complete and WGS of Bordetella genogroups.</title>
        <authorList>
            <person name="Spilker T."/>
            <person name="Lipuma J."/>
        </authorList>
    </citation>
    <scope>NUCLEOTIDE SEQUENCE [LARGE SCALE GENOMIC DNA]</scope>
    <source>
        <strain evidence="3">AU16122</strain>
    </source>
</reference>
<sequence length="453" mass="48997">MEELKIVSLNGCLGYGYEVKSLEAGLALAPAMVGGDAGSTDAGPYYLGSGTALVKREQVRRDLGQALIRARAANVPLVIGSAGMAGGEPNLQWVREILLELAREENLHFKLATIHAEIDKAHVRDALRKGAITPMDDVPALTEDAIMGSIRIVGQMGTEPFARALAAGADVVLAGRSCDTAIYAALPIARGYDPGLALHMAKIMECGAQCGIPLAPNDSLLGVIRKDHFLVRPLSENRICTPDSVAAHTMYEQGDPLTIHEPEGRVDLSMAEFSQADRQTVRVSGSKFIPTPRYRIKLEGARLLGYRAFTIAGIRDAAVIENLEVIATTVRAAVRRNLHKGIADGDFQLEFRYYGRDAVLGELEPLRHIPPREVGVLIEAVAGDQLTANYVLSLARSSFLHCPFEGRKTTAGNLAFPFSPSDMAAGEVYEFSVYHLMDVDTNTSLFPIDYEQV</sequence>
<dbReference type="RefSeq" id="WP_094853931.1">
    <property type="nucleotide sequence ID" value="NZ_NEVM01000002.1"/>
</dbReference>
<accession>A0A261SD84</accession>
<dbReference type="PANTHER" id="PTHR47708:SF2">
    <property type="entry name" value="SI:CH73-132F6.5"/>
    <property type="match status" value="1"/>
</dbReference>